<gene>
    <name evidence="2" type="ORF">L0M14_18070</name>
</gene>
<evidence type="ECO:0000313" key="3">
    <source>
        <dbReference type="Proteomes" id="UP001649230"/>
    </source>
</evidence>
<accession>A0ABY3SCF4</accession>
<protein>
    <submittedName>
        <fullName evidence="2">Uncharacterized protein</fullName>
    </submittedName>
</protein>
<evidence type="ECO:0000313" key="2">
    <source>
        <dbReference type="EMBL" id="UJF31684.1"/>
    </source>
</evidence>
<evidence type="ECO:0000256" key="1">
    <source>
        <dbReference type="SAM" id="Phobius"/>
    </source>
</evidence>
<reference evidence="2 3" key="1">
    <citation type="journal article" date="2024" name="Int. J. Syst. Evol. Microbiol.">
        <title>Paenibacillus hexagrammi sp. nov., a novel bacterium isolated from the gut content of Hexagrammos agrammus.</title>
        <authorList>
            <person name="Jung H.K."/>
            <person name="Kim D.G."/>
            <person name="Zin H."/>
            <person name="Park J."/>
            <person name="Jung H."/>
            <person name="Kim Y.O."/>
            <person name="Kong H.J."/>
            <person name="Kim J.W."/>
            <person name="Kim Y.S."/>
        </authorList>
    </citation>
    <scope>NUCLEOTIDE SEQUENCE [LARGE SCALE GENOMIC DNA]</scope>
    <source>
        <strain evidence="2 3">YPD9-1</strain>
    </source>
</reference>
<dbReference type="RefSeq" id="WP_235118029.1">
    <property type="nucleotide sequence ID" value="NZ_CP090978.1"/>
</dbReference>
<keyword evidence="1" id="KW-0812">Transmembrane</keyword>
<proteinExistence type="predicted"/>
<sequence length="84" mass="9510">MRVLSAYVSILLISLSFLLITDLVAGMKLSTAIDIMKRAYFSSTRMEEFILIFILLYPIINYTVKKAFFRSKNGSSQDFNEGSG</sequence>
<name>A0ABY3SCF4_9BACL</name>
<keyword evidence="3" id="KW-1185">Reference proteome</keyword>
<feature type="transmembrane region" description="Helical" evidence="1">
    <location>
        <begin position="46"/>
        <end position="64"/>
    </location>
</feature>
<keyword evidence="1" id="KW-1133">Transmembrane helix</keyword>
<dbReference type="InterPro" id="IPR058725">
    <property type="entry name" value="YczF"/>
</dbReference>
<dbReference type="Proteomes" id="UP001649230">
    <property type="component" value="Chromosome"/>
</dbReference>
<organism evidence="2 3">
    <name type="scientific">Paenibacillus hexagrammi</name>
    <dbReference type="NCBI Taxonomy" id="2908839"/>
    <lineage>
        <taxon>Bacteria</taxon>
        <taxon>Bacillati</taxon>
        <taxon>Bacillota</taxon>
        <taxon>Bacilli</taxon>
        <taxon>Bacillales</taxon>
        <taxon>Paenibacillaceae</taxon>
        <taxon>Paenibacillus</taxon>
    </lineage>
</organism>
<dbReference type="Pfam" id="PF26310">
    <property type="entry name" value="YczF"/>
    <property type="match status" value="1"/>
</dbReference>
<feature type="transmembrane region" description="Helical" evidence="1">
    <location>
        <begin position="6"/>
        <end position="25"/>
    </location>
</feature>
<keyword evidence="1" id="KW-0472">Membrane</keyword>
<dbReference type="EMBL" id="CP090978">
    <property type="protein sequence ID" value="UJF31684.1"/>
    <property type="molecule type" value="Genomic_DNA"/>
</dbReference>